<comment type="caution">
    <text evidence="2">The sequence shown here is derived from an EMBL/GenBank/DDBJ whole genome shotgun (WGS) entry which is preliminary data.</text>
</comment>
<protein>
    <submittedName>
        <fullName evidence="2">Uncharacterized protein</fullName>
    </submittedName>
</protein>
<name>A0AAN8J0R0_TRICO</name>
<accession>A0AAN8J0R0</accession>
<evidence type="ECO:0000256" key="1">
    <source>
        <dbReference type="SAM" id="MobiDB-lite"/>
    </source>
</evidence>
<proteinExistence type="predicted"/>
<evidence type="ECO:0000313" key="2">
    <source>
        <dbReference type="EMBL" id="KAK5972634.1"/>
    </source>
</evidence>
<organism evidence="2 3">
    <name type="scientific">Trichostrongylus colubriformis</name>
    <name type="common">Black scour worm</name>
    <dbReference type="NCBI Taxonomy" id="6319"/>
    <lineage>
        <taxon>Eukaryota</taxon>
        <taxon>Metazoa</taxon>
        <taxon>Ecdysozoa</taxon>
        <taxon>Nematoda</taxon>
        <taxon>Chromadorea</taxon>
        <taxon>Rhabditida</taxon>
        <taxon>Rhabditina</taxon>
        <taxon>Rhabditomorpha</taxon>
        <taxon>Strongyloidea</taxon>
        <taxon>Trichostrongylidae</taxon>
        <taxon>Trichostrongylus</taxon>
    </lineage>
</organism>
<sequence length="173" mass="19912">MRRTKLTGCDDNMVSGERTSYSVKESSAHEILATAFRAIHQTTMMMIQTRNAILELLHNLIEECNEDEEDQEDSADEEEEFNRQMEQAIQESCQDVQSSSRAMRPFEKSVPNFLEGFFPHLRRDRIQPTCMLCGLAKALLRRTITTDMEIMDGLSGGKAKRIITVFAYFRLHV</sequence>
<reference evidence="2 3" key="1">
    <citation type="submission" date="2019-10" db="EMBL/GenBank/DDBJ databases">
        <title>Assembly and Annotation for the nematode Trichostrongylus colubriformis.</title>
        <authorList>
            <person name="Martin J."/>
        </authorList>
    </citation>
    <scope>NUCLEOTIDE SEQUENCE [LARGE SCALE GENOMIC DNA]</scope>
    <source>
        <strain evidence="2">G859</strain>
        <tissue evidence="2">Whole worm</tissue>
    </source>
</reference>
<gene>
    <name evidence="2" type="ORF">GCK32_009498</name>
</gene>
<keyword evidence="3" id="KW-1185">Reference proteome</keyword>
<dbReference type="EMBL" id="WIXE01016480">
    <property type="protein sequence ID" value="KAK5972634.1"/>
    <property type="molecule type" value="Genomic_DNA"/>
</dbReference>
<evidence type="ECO:0000313" key="3">
    <source>
        <dbReference type="Proteomes" id="UP001331761"/>
    </source>
</evidence>
<feature type="compositionally biased region" description="Acidic residues" evidence="1">
    <location>
        <begin position="66"/>
        <end position="80"/>
    </location>
</feature>
<dbReference type="AlphaFoldDB" id="A0AAN8J0R0"/>
<dbReference type="Proteomes" id="UP001331761">
    <property type="component" value="Unassembled WGS sequence"/>
</dbReference>
<feature type="region of interest" description="Disordered" evidence="1">
    <location>
        <begin position="66"/>
        <end position="88"/>
    </location>
</feature>